<evidence type="ECO:0000256" key="1">
    <source>
        <dbReference type="ARBA" id="ARBA00004613"/>
    </source>
</evidence>
<evidence type="ECO:0000256" key="3">
    <source>
        <dbReference type="ARBA" id="ARBA00022525"/>
    </source>
</evidence>
<dbReference type="InParanoid" id="A0A6P8PI51"/>
<evidence type="ECO:0000256" key="2">
    <source>
        <dbReference type="ARBA" id="ARBA00010448"/>
    </source>
</evidence>
<comment type="subcellular location">
    <subcellularLocation>
        <location evidence="1">Secreted</location>
    </subcellularLocation>
</comment>
<dbReference type="KEGG" id="gsh:117347918"/>
<gene>
    <name evidence="5" type="primary">LOC117347918</name>
</gene>
<dbReference type="RefSeq" id="XP_033775326.1">
    <property type="nucleotide sequence ID" value="XM_033919435.1"/>
</dbReference>
<dbReference type="CDD" id="cd23298">
    <property type="entry name" value="beta-trefoil_IL18"/>
    <property type="match status" value="1"/>
</dbReference>
<dbReference type="AlphaFoldDB" id="A0A6P8PI51"/>
<sequence>MLGIQRRKKSWNLRKMQPTLHSDGCNNSYDETDAWKIYTAEDFLIKNSMHETLVVYPESMDSCGLFESVQQQYQGTFRFKLHLYQDTNAKEGVPTVFTIQKGLKTYLMHCTEDRTLRFEEGSVPRWISGYKSKYIFYKRQFSEGDAEAFSFESSILVGYFLASEQEHGCKKLALRSHQHEVNENFRIQLVKV</sequence>
<organism evidence="4 5">
    <name type="scientific">Geotrypetes seraphini</name>
    <name type="common">Gaboon caecilian</name>
    <name type="synonym">Caecilia seraphini</name>
    <dbReference type="NCBI Taxonomy" id="260995"/>
    <lineage>
        <taxon>Eukaryota</taxon>
        <taxon>Metazoa</taxon>
        <taxon>Chordata</taxon>
        <taxon>Craniata</taxon>
        <taxon>Vertebrata</taxon>
        <taxon>Euteleostomi</taxon>
        <taxon>Amphibia</taxon>
        <taxon>Gymnophiona</taxon>
        <taxon>Geotrypetes</taxon>
    </lineage>
</organism>
<keyword evidence="4" id="KW-1185">Reference proteome</keyword>
<protein>
    <submittedName>
        <fullName evidence="5">Interleukin-18-like</fullName>
    </submittedName>
</protein>
<dbReference type="InterPro" id="IPR008996">
    <property type="entry name" value="IL1/FGF"/>
</dbReference>
<dbReference type="GO" id="GO:0005615">
    <property type="term" value="C:extracellular space"/>
    <property type="evidence" value="ECO:0007669"/>
    <property type="project" value="InterPro"/>
</dbReference>
<name>A0A6P8PI51_GEOSA</name>
<dbReference type="GO" id="GO:0006955">
    <property type="term" value="P:immune response"/>
    <property type="evidence" value="ECO:0007669"/>
    <property type="project" value="InterPro"/>
</dbReference>
<dbReference type="GO" id="GO:0006954">
    <property type="term" value="P:inflammatory response"/>
    <property type="evidence" value="ECO:0007669"/>
    <property type="project" value="InterPro"/>
</dbReference>
<dbReference type="SUPFAM" id="SSF50353">
    <property type="entry name" value="Cytokine"/>
    <property type="match status" value="1"/>
</dbReference>
<evidence type="ECO:0000313" key="5">
    <source>
        <dbReference type="RefSeq" id="XP_033775326.1"/>
    </source>
</evidence>
<dbReference type="InterPro" id="IPR000975">
    <property type="entry name" value="IL-1_fam"/>
</dbReference>
<dbReference type="FunCoup" id="A0A6P8PI51">
    <property type="interactions" value="481"/>
</dbReference>
<comment type="similarity">
    <text evidence="2">Belongs to the IL-1 family.</text>
</comment>
<keyword evidence="3" id="KW-0964">Secreted</keyword>
<dbReference type="GeneID" id="117347918"/>
<reference evidence="5" key="1">
    <citation type="submission" date="2025-08" db="UniProtKB">
        <authorList>
            <consortium name="RefSeq"/>
        </authorList>
    </citation>
    <scope>IDENTIFICATION</scope>
</reference>
<dbReference type="GO" id="GO:0005125">
    <property type="term" value="F:cytokine activity"/>
    <property type="evidence" value="ECO:0007669"/>
    <property type="project" value="InterPro"/>
</dbReference>
<dbReference type="Pfam" id="PF00340">
    <property type="entry name" value="IL1"/>
    <property type="match status" value="1"/>
</dbReference>
<accession>A0A6P8PI51</accession>
<evidence type="ECO:0000313" key="4">
    <source>
        <dbReference type="Proteomes" id="UP000515159"/>
    </source>
</evidence>
<dbReference type="Proteomes" id="UP000515159">
    <property type="component" value="Chromosome 13"/>
</dbReference>
<dbReference type="Gene3D" id="2.80.10.50">
    <property type="match status" value="1"/>
</dbReference>
<dbReference type="OrthoDB" id="8535973at2759"/>
<proteinExistence type="inferred from homology"/>